<feature type="region of interest" description="Disordered" evidence="1">
    <location>
        <begin position="17"/>
        <end position="49"/>
    </location>
</feature>
<dbReference type="AlphaFoldDB" id="A0A438I0V0"/>
<comment type="caution">
    <text evidence="2">The sequence shown here is derived from an EMBL/GenBank/DDBJ whole genome shotgun (WGS) entry which is preliminary data.</text>
</comment>
<organism evidence="2 3">
    <name type="scientific">Vitis vinifera</name>
    <name type="common">Grape</name>
    <dbReference type="NCBI Taxonomy" id="29760"/>
    <lineage>
        <taxon>Eukaryota</taxon>
        <taxon>Viridiplantae</taxon>
        <taxon>Streptophyta</taxon>
        <taxon>Embryophyta</taxon>
        <taxon>Tracheophyta</taxon>
        <taxon>Spermatophyta</taxon>
        <taxon>Magnoliopsida</taxon>
        <taxon>eudicotyledons</taxon>
        <taxon>Gunneridae</taxon>
        <taxon>Pentapetalae</taxon>
        <taxon>rosids</taxon>
        <taxon>Vitales</taxon>
        <taxon>Vitaceae</taxon>
        <taxon>Viteae</taxon>
        <taxon>Vitis</taxon>
    </lineage>
</organism>
<accession>A0A438I0V0</accession>
<gene>
    <name evidence="2" type="ORF">CK203_036809</name>
</gene>
<sequence>MVLRSLQPRIARHVVGGEETLRRPERPVDVSAISSSSQRPPRRHKPAPQLLGTHHFYVPHQYRPRALRQPCYAAQFAARPTSPCPRPIAQQTSVPFTLRTQRQFSQLGMSLSQTLRKLTEVKLLIALTPRPPSQPIPP</sequence>
<protein>
    <submittedName>
        <fullName evidence="2">Uncharacterized protein</fullName>
    </submittedName>
</protein>
<evidence type="ECO:0000313" key="3">
    <source>
        <dbReference type="Proteomes" id="UP000288805"/>
    </source>
</evidence>
<dbReference type="EMBL" id="QGNW01000156">
    <property type="protein sequence ID" value="RVW90335.1"/>
    <property type="molecule type" value="Genomic_DNA"/>
</dbReference>
<evidence type="ECO:0000256" key="1">
    <source>
        <dbReference type="SAM" id="MobiDB-lite"/>
    </source>
</evidence>
<evidence type="ECO:0000313" key="2">
    <source>
        <dbReference type="EMBL" id="RVW90335.1"/>
    </source>
</evidence>
<dbReference type="Proteomes" id="UP000288805">
    <property type="component" value="Unassembled WGS sequence"/>
</dbReference>
<feature type="compositionally biased region" description="Basic and acidic residues" evidence="1">
    <location>
        <begin position="17"/>
        <end position="28"/>
    </location>
</feature>
<proteinExistence type="predicted"/>
<name>A0A438I0V0_VITVI</name>
<reference evidence="2 3" key="1">
    <citation type="journal article" date="2018" name="PLoS Genet.">
        <title>Population sequencing reveals clonal diversity and ancestral inbreeding in the grapevine cultivar Chardonnay.</title>
        <authorList>
            <person name="Roach M.J."/>
            <person name="Johnson D.L."/>
            <person name="Bohlmann J."/>
            <person name="van Vuuren H.J."/>
            <person name="Jones S.J."/>
            <person name="Pretorius I.S."/>
            <person name="Schmidt S.A."/>
            <person name="Borneman A.R."/>
        </authorList>
    </citation>
    <scope>NUCLEOTIDE SEQUENCE [LARGE SCALE GENOMIC DNA]</scope>
    <source>
        <strain evidence="3">cv. Chardonnay</strain>
        <tissue evidence="2">Leaf</tissue>
    </source>
</reference>